<dbReference type="Pfam" id="PF01471">
    <property type="entry name" value="PG_binding_1"/>
    <property type="match status" value="1"/>
</dbReference>
<feature type="chain" id="PRO_5047493273" evidence="6">
    <location>
        <begin position="34"/>
        <end position="330"/>
    </location>
</feature>
<organism evidence="8 9">
    <name type="scientific">Alkalibacillus salilacus</name>
    <dbReference type="NCBI Taxonomy" id="284582"/>
    <lineage>
        <taxon>Bacteria</taxon>
        <taxon>Bacillati</taxon>
        <taxon>Bacillota</taxon>
        <taxon>Bacilli</taxon>
        <taxon>Bacillales</taxon>
        <taxon>Bacillaceae</taxon>
        <taxon>Alkalibacillus</taxon>
    </lineage>
</organism>
<dbReference type="SUPFAM" id="SSF47090">
    <property type="entry name" value="PGBD-like"/>
    <property type="match status" value="2"/>
</dbReference>
<protein>
    <submittedName>
        <fullName evidence="8">Cell wall-associated NlpC family hydrolase</fullName>
    </submittedName>
</protein>
<proteinExistence type="inferred from homology"/>
<dbReference type="Proteomes" id="UP001224359">
    <property type="component" value="Unassembled WGS sequence"/>
</dbReference>
<dbReference type="PANTHER" id="PTHR47053:SF1">
    <property type="entry name" value="MUREIN DD-ENDOPEPTIDASE MEPH-RELATED"/>
    <property type="match status" value="1"/>
</dbReference>
<feature type="signal peptide" evidence="6">
    <location>
        <begin position="1"/>
        <end position="33"/>
    </location>
</feature>
<dbReference type="Gene3D" id="3.90.1720.10">
    <property type="entry name" value="endopeptidase domain like (from Nostoc punctiforme)"/>
    <property type="match status" value="1"/>
</dbReference>
<dbReference type="InterPro" id="IPR002477">
    <property type="entry name" value="Peptidoglycan-bd-like"/>
</dbReference>
<reference evidence="8 9" key="1">
    <citation type="submission" date="2023-07" db="EMBL/GenBank/DDBJ databases">
        <title>Genomic Encyclopedia of Type Strains, Phase IV (KMG-IV): sequencing the most valuable type-strain genomes for metagenomic binning, comparative biology and taxonomic classification.</title>
        <authorList>
            <person name="Goeker M."/>
        </authorList>
    </citation>
    <scope>NUCLEOTIDE SEQUENCE [LARGE SCALE GENOMIC DNA]</scope>
    <source>
        <strain evidence="8 9">DSM 16460</strain>
    </source>
</reference>
<feature type="compositionally biased region" description="Polar residues" evidence="5">
    <location>
        <begin position="190"/>
        <end position="221"/>
    </location>
</feature>
<keyword evidence="9" id="KW-1185">Reference proteome</keyword>
<evidence type="ECO:0000256" key="3">
    <source>
        <dbReference type="ARBA" id="ARBA00022801"/>
    </source>
</evidence>
<dbReference type="RefSeq" id="WP_306978103.1">
    <property type="nucleotide sequence ID" value="NZ_JAUSTQ010000016.1"/>
</dbReference>
<dbReference type="Gene3D" id="1.10.101.10">
    <property type="entry name" value="PGBD-like superfamily/PGBD"/>
    <property type="match status" value="2"/>
</dbReference>
<dbReference type="PANTHER" id="PTHR47053">
    <property type="entry name" value="MUREIN DD-ENDOPEPTIDASE MEPH-RELATED"/>
    <property type="match status" value="1"/>
</dbReference>
<keyword evidence="6" id="KW-0732">Signal</keyword>
<keyword evidence="2" id="KW-0645">Protease</keyword>
<dbReference type="InterPro" id="IPR051202">
    <property type="entry name" value="Peptidase_C40"/>
</dbReference>
<dbReference type="InterPro" id="IPR036366">
    <property type="entry name" value="PGBDSf"/>
</dbReference>
<evidence type="ECO:0000313" key="8">
    <source>
        <dbReference type="EMBL" id="MDQ0160684.1"/>
    </source>
</evidence>
<name>A0ABT9VIE3_9BACI</name>
<feature type="region of interest" description="Disordered" evidence="5">
    <location>
        <begin position="176"/>
        <end position="221"/>
    </location>
</feature>
<sequence length="330" mass="36791">MVNATPTKKMILGAIAGNLALASPFAFYSPVHASETASIQSTPLSYGDHGEAVLTLHRKLKTIEYYPKKETAQYNALTEYAVKQFQTDHHLDANGELNQETANMLDQVFYDHYITSITDVAEEIKFGEQSKRVERLQNALKALRLYDEEVDSVAGPNTKEALEKFNQFREDKLDLSQLEPPTIVHREETQQVSHMSKSQSNTKQKSETVQTQSNRSVTSTARSLVGTPYRWGGTSRSGFDCSGFLQYVYGQQGSYLPRTVSDIWNATTPASKPSVGNLVFFETYQPGPSHAGIYIGNNQFIHAGTSSGVTISNLSDSYWQQRYLGARIVH</sequence>
<dbReference type="SUPFAM" id="SSF54001">
    <property type="entry name" value="Cysteine proteinases"/>
    <property type="match status" value="1"/>
</dbReference>
<keyword evidence="4" id="KW-0788">Thiol protease</keyword>
<dbReference type="EMBL" id="JAUSTQ010000016">
    <property type="protein sequence ID" value="MDQ0160684.1"/>
    <property type="molecule type" value="Genomic_DNA"/>
</dbReference>
<evidence type="ECO:0000256" key="2">
    <source>
        <dbReference type="ARBA" id="ARBA00022670"/>
    </source>
</evidence>
<feature type="domain" description="NlpC/P60" evidence="7">
    <location>
        <begin position="211"/>
        <end position="330"/>
    </location>
</feature>
<comment type="similarity">
    <text evidence="1">Belongs to the peptidase C40 family.</text>
</comment>
<dbReference type="GO" id="GO:0016787">
    <property type="term" value="F:hydrolase activity"/>
    <property type="evidence" value="ECO:0007669"/>
    <property type="project" value="UniProtKB-KW"/>
</dbReference>
<dbReference type="InterPro" id="IPR036365">
    <property type="entry name" value="PGBD-like_sf"/>
</dbReference>
<dbReference type="InterPro" id="IPR038765">
    <property type="entry name" value="Papain-like_cys_pep_sf"/>
</dbReference>
<dbReference type="InterPro" id="IPR000064">
    <property type="entry name" value="NLP_P60_dom"/>
</dbReference>
<evidence type="ECO:0000256" key="1">
    <source>
        <dbReference type="ARBA" id="ARBA00007074"/>
    </source>
</evidence>
<dbReference type="Pfam" id="PF00877">
    <property type="entry name" value="NLPC_P60"/>
    <property type="match status" value="1"/>
</dbReference>
<evidence type="ECO:0000256" key="5">
    <source>
        <dbReference type="SAM" id="MobiDB-lite"/>
    </source>
</evidence>
<keyword evidence="3 8" id="KW-0378">Hydrolase</keyword>
<accession>A0ABT9VIE3</accession>
<evidence type="ECO:0000256" key="6">
    <source>
        <dbReference type="SAM" id="SignalP"/>
    </source>
</evidence>
<gene>
    <name evidence="8" type="ORF">J2S77_002690</name>
</gene>
<evidence type="ECO:0000256" key="4">
    <source>
        <dbReference type="ARBA" id="ARBA00022807"/>
    </source>
</evidence>
<evidence type="ECO:0000313" key="9">
    <source>
        <dbReference type="Proteomes" id="UP001224359"/>
    </source>
</evidence>
<comment type="caution">
    <text evidence="8">The sequence shown here is derived from an EMBL/GenBank/DDBJ whole genome shotgun (WGS) entry which is preliminary data.</text>
</comment>
<dbReference type="PROSITE" id="PS51935">
    <property type="entry name" value="NLPC_P60"/>
    <property type="match status" value="1"/>
</dbReference>
<evidence type="ECO:0000259" key="7">
    <source>
        <dbReference type="PROSITE" id="PS51935"/>
    </source>
</evidence>